<feature type="domain" description="Glycoside hydrolase family 38 N-terminal" evidence="1">
    <location>
        <begin position="7"/>
        <end position="299"/>
    </location>
</feature>
<reference evidence="2" key="2">
    <citation type="submission" date="2021-04" db="EMBL/GenBank/DDBJ databases">
        <authorList>
            <person name="Gilroy R."/>
        </authorList>
    </citation>
    <scope>NUCLEOTIDE SEQUENCE</scope>
    <source>
        <strain evidence="2">ChiBcec8-14828</strain>
    </source>
</reference>
<dbReference type="Pfam" id="PF01074">
    <property type="entry name" value="Glyco_hydro_38N"/>
    <property type="match status" value="1"/>
</dbReference>
<protein>
    <recommendedName>
        <fullName evidence="1">Glycoside hydrolase family 38 N-terminal domain-containing protein</fullName>
    </recommendedName>
</protein>
<dbReference type="GO" id="GO:0004559">
    <property type="term" value="F:alpha-mannosidase activity"/>
    <property type="evidence" value="ECO:0007669"/>
    <property type="project" value="InterPro"/>
</dbReference>
<proteinExistence type="predicted"/>
<dbReference type="Proteomes" id="UP000824209">
    <property type="component" value="Unassembled WGS sequence"/>
</dbReference>
<evidence type="ECO:0000259" key="1">
    <source>
        <dbReference type="Pfam" id="PF01074"/>
    </source>
</evidence>
<dbReference type="EMBL" id="DWYA01000020">
    <property type="protein sequence ID" value="HJB39133.1"/>
    <property type="molecule type" value="Genomic_DNA"/>
</dbReference>
<dbReference type="Gene3D" id="3.20.110.10">
    <property type="entry name" value="Glycoside hydrolase 38, N terminal domain"/>
    <property type="match status" value="1"/>
</dbReference>
<dbReference type="InterPro" id="IPR027291">
    <property type="entry name" value="Glyco_hydro_38_N_sf"/>
</dbReference>
<dbReference type="SUPFAM" id="SSF88713">
    <property type="entry name" value="Glycoside hydrolase/deacetylase"/>
    <property type="match status" value="1"/>
</dbReference>
<gene>
    <name evidence="2" type="ORF">H9943_01900</name>
</gene>
<dbReference type="GO" id="GO:0006013">
    <property type="term" value="P:mannose metabolic process"/>
    <property type="evidence" value="ECO:0007669"/>
    <property type="project" value="InterPro"/>
</dbReference>
<dbReference type="CDD" id="cd10791">
    <property type="entry name" value="GH38N_AMII_like_1"/>
    <property type="match status" value="1"/>
</dbReference>
<evidence type="ECO:0000313" key="2">
    <source>
        <dbReference type="EMBL" id="HJB39133.1"/>
    </source>
</evidence>
<sequence>MSRTIQTVYIVHHSHTDIGYTDLQEKIIANQVEYLRQAVRLCSAPEHEGFCWNCETWFCVREFLKQAAEQEKQDFFRLMKEGKLGFSANYLNFTDLVDSEMLNDALDEMCAVLDEQGVAHRTAMFADINGISMGQRDALIHHGVEFLYTNIHCHHGMYPLYQNQTAYRWENAEGKQLLVWNGEHYNLGNALGIVPNRQANFMTQDFFGKVPQQVEAVDILHGNLQKYLAECEESGYAYPFIIASVSGVFSDNAPPEPKIQKMVNDYNERYGKDGVRLQMVSLQELYNAVAPYLTDVPVYHGDLTDWWAHGIGSTPYAVKHYRDARHRYHECLRLEKDAKEKYAQLAQKARDRMLLYAEHTWGHSSTITHPYESMVLHLDMRKNGYASDAHEAASCMMQNIRREKGELCTYYSSNGVVRVYPTACVKGLQPVEFYLENPHLKAARVVRDDGVEMNCQIHTGSRGQHITFLDCFEDGKPREYTFTEQPCQPEMPSHRHAYIGSERVKDIISDYDTASCFLPYQYENQWFRLSYRPGEGVTEFIHKASGKNMISEGEIPFFTPVYECTPIRWKSDFEFSGKQAEERRLLGRNIRGKHAQLSVAQLKEIVCRERGPVFTLLEMKFEMEGSMHTSVFLRLFEQAPRIDFYLELGKTLSQDIESVFLPMQLNLDDAQQVYLKKGTEAFRPGIDQLPGTCMEYYGTDDGLAFVTSKGSVLIACHDVPLVYMGEMRHHAVRLCDGKPENNQRPMYSWVMNNIWETNFKMDLSGFAQYRYSLYWSEETNGEQAMKELTERTFDPAALLVKEL</sequence>
<accession>A0A9D2M1C9</accession>
<name>A0A9D2M1C9_9FIRM</name>
<comment type="caution">
    <text evidence="2">The sequence shown here is derived from an EMBL/GenBank/DDBJ whole genome shotgun (WGS) entry which is preliminary data.</text>
</comment>
<reference evidence="2" key="1">
    <citation type="journal article" date="2021" name="PeerJ">
        <title>Extensive microbial diversity within the chicken gut microbiome revealed by metagenomics and culture.</title>
        <authorList>
            <person name="Gilroy R."/>
            <person name="Ravi A."/>
            <person name="Getino M."/>
            <person name="Pursley I."/>
            <person name="Horton D.L."/>
            <person name="Alikhan N.F."/>
            <person name="Baker D."/>
            <person name="Gharbi K."/>
            <person name="Hall N."/>
            <person name="Watson M."/>
            <person name="Adriaenssens E.M."/>
            <person name="Foster-Nyarko E."/>
            <person name="Jarju S."/>
            <person name="Secka A."/>
            <person name="Antonio M."/>
            <person name="Oren A."/>
            <person name="Chaudhuri R.R."/>
            <person name="La Ragione R."/>
            <person name="Hildebrand F."/>
            <person name="Pallen M.J."/>
        </authorList>
    </citation>
    <scope>NUCLEOTIDE SEQUENCE</scope>
    <source>
        <strain evidence="2">ChiBcec8-14828</strain>
    </source>
</reference>
<organism evidence="2 3">
    <name type="scientific">Candidatus Ruthenibacterium avium</name>
    <dbReference type="NCBI Taxonomy" id="2838751"/>
    <lineage>
        <taxon>Bacteria</taxon>
        <taxon>Bacillati</taxon>
        <taxon>Bacillota</taxon>
        <taxon>Clostridia</taxon>
        <taxon>Eubacteriales</taxon>
        <taxon>Oscillospiraceae</taxon>
        <taxon>Ruthenibacterium</taxon>
    </lineage>
</organism>
<dbReference type="AlphaFoldDB" id="A0A9D2M1C9"/>
<evidence type="ECO:0000313" key="3">
    <source>
        <dbReference type="Proteomes" id="UP000824209"/>
    </source>
</evidence>
<dbReference type="InterPro" id="IPR000602">
    <property type="entry name" value="Glyco_hydro_38_N"/>
</dbReference>
<dbReference type="InterPro" id="IPR011330">
    <property type="entry name" value="Glyco_hydro/deAcase_b/a-brl"/>
</dbReference>